<evidence type="ECO:0000259" key="10">
    <source>
        <dbReference type="SMART" id="SM00014"/>
    </source>
</evidence>
<feature type="compositionally biased region" description="Low complexity" evidence="8">
    <location>
        <begin position="9"/>
        <end position="26"/>
    </location>
</feature>
<dbReference type="SMART" id="SM00014">
    <property type="entry name" value="acidPPc"/>
    <property type="match status" value="1"/>
</dbReference>
<evidence type="ECO:0000256" key="8">
    <source>
        <dbReference type="SAM" id="MobiDB-lite"/>
    </source>
</evidence>
<name>A0A5C3QH63_9AGAR</name>
<evidence type="ECO:0000256" key="3">
    <source>
        <dbReference type="ARBA" id="ARBA00022801"/>
    </source>
</evidence>
<evidence type="ECO:0000256" key="9">
    <source>
        <dbReference type="SAM" id="Phobius"/>
    </source>
</evidence>
<feature type="region of interest" description="Disordered" evidence="8">
    <location>
        <begin position="509"/>
        <end position="537"/>
    </location>
</feature>
<evidence type="ECO:0000256" key="4">
    <source>
        <dbReference type="ARBA" id="ARBA00022824"/>
    </source>
</evidence>
<dbReference type="InterPro" id="IPR036938">
    <property type="entry name" value="PAP2/HPO_sf"/>
</dbReference>
<feature type="transmembrane region" description="Helical" evidence="9">
    <location>
        <begin position="255"/>
        <end position="272"/>
    </location>
</feature>
<dbReference type="GO" id="GO:0005789">
    <property type="term" value="C:endoplasmic reticulum membrane"/>
    <property type="evidence" value="ECO:0007669"/>
    <property type="project" value="UniProtKB-SubCell"/>
</dbReference>
<evidence type="ECO:0000256" key="5">
    <source>
        <dbReference type="ARBA" id="ARBA00022989"/>
    </source>
</evidence>
<feature type="domain" description="Phosphatidic acid phosphatase type 2/haloperoxidase" evidence="10">
    <location>
        <begin position="140"/>
        <end position="273"/>
    </location>
</feature>
<reference evidence="11 12" key="1">
    <citation type="journal article" date="2019" name="Nat. Ecol. Evol.">
        <title>Megaphylogeny resolves global patterns of mushroom evolution.</title>
        <authorList>
            <person name="Varga T."/>
            <person name="Krizsan K."/>
            <person name="Foldi C."/>
            <person name="Dima B."/>
            <person name="Sanchez-Garcia M."/>
            <person name="Sanchez-Ramirez S."/>
            <person name="Szollosi G.J."/>
            <person name="Szarkandi J.G."/>
            <person name="Papp V."/>
            <person name="Albert L."/>
            <person name="Andreopoulos W."/>
            <person name="Angelini C."/>
            <person name="Antonin V."/>
            <person name="Barry K.W."/>
            <person name="Bougher N.L."/>
            <person name="Buchanan P."/>
            <person name="Buyck B."/>
            <person name="Bense V."/>
            <person name="Catcheside P."/>
            <person name="Chovatia M."/>
            <person name="Cooper J."/>
            <person name="Damon W."/>
            <person name="Desjardin D."/>
            <person name="Finy P."/>
            <person name="Geml J."/>
            <person name="Haridas S."/>
            <person name="Hughes K."/>
            <person name="Justo A."/>
            <person name="Karasinski D."/>
            <person name="Kautmanova I."/>
            <person name="Kiss B."/>
            <person name="Kocsube S."/>
            <person name="Kotiranta H."/>
            <person name="LaButti K.M."/>
            <person name="Lechner B.E."/>
            <person name="Liimatainen K."/>
            <person name="Lipzen A."/>
            <person name="Lukacs Z."/>
            <person name="Mihaltcheva S."/>
            <person name="Morgado L.N."/>
            <person name="Niskanen T."/>
            <person name="Noordeloos M.E."/>
            <person name="Ohm R.A."/>
            <person name="Ortiz-Santana B."/>
            <person name="Ovrebo C."/>
            <person name="Racz N."/>
            <person name="Riley R."/>
            <person name="Savchenko A."/>
            <person name="Shiryaev A."/>
            <person name="Soop K."/>
            <person name="Spirin V."/>
            <person name="Szebenyi C."/>
            <person name="Tomsovsky M."/>
            <person name="Tulloss R.E."/>
            <person name="Uehling J."/>
            <person name="Grigoriev I.V."/>
            <person name="Vagvolgyi C."/>
            <person name="Papp T."/>
            <person name="Martin F.M."/>
            <person name="Miettinen O."/>
            <person name="Hibbett D.S."/>
            <person name="Nagy L.G."/>
        </authorList>
    </citation>
    <scope>NUCLEOTIDE SEQUENCE [LARGE SCALE GENOMIC DNA]</scope>
    <source>
        <strain evidence="11 12">CBS 309.79</strain>
    </source>
</reference>
<dbReference type="SUPFAM" id="SSF48317">
    <property type="entry name" value="Acid phosphatase/Vanadium-dependent haloperoxidase"/>
    <property type="match status" value="1"/>
</dbReference>
<organism evidence="11 12">
    <name type="scientific">Pterulicium gracile</name>
    <dbReference type="NCBI Taxonomy" id="1884261"/>
    <lineage>
        <taxon>Eukaryota</taxon>
        <taxon>Fungi</taxon>
        <taxon>Dikarya</taxon>
        <taxon>Basidiomycota</taxon>
        <taxon>Agaricomycotina</taxon>
        <taxon>Agaricomycetes</taxon>
        <taxon>Agaricomycetidae</taxon>
        <taxon>Agaricales</taxon>
        <taxon>Pleurotineae</taxon>
        <taxon>Pterulaceae</taxon>
        <taxon>Pterulicium</taxon>
    </lineage>
</organism>
<dbReference type="PANTHER" id="PTHR14969:SF28">
    <property type="entry name" value="DIHYDROSPHINGOSINE 1-PHOSPHATE PHOSPHATASE LCB3-RELATED"/>
    <property type="match status" value="1"/>
</dbReference>
<comment type="similarity">
    <text evidence="7">Belongs to the type 2 lipid phosphate phosphatase family.</text>
</comment>
<proteinExistence type="inferred from homology"/>
<dbReference type="Proteomes" id="UP000305067">
    <property type="component" value="Unassembled WGS sequence"/>
</dbReference>
<feature type="transmembrane region" description="Helical" evidence="9">
    <location>
        <begin position="324"/>
        <end position="345"/>
    </location>
</feature>
<keyword evidence="4" id="KW-0256">Endoplasmic reticulum</keyword>
<feature type="transmembrane region" description="Helical" evidence="9">
    <location>
        <begin position="386"/>
        <end position="409"/>
    </location>
</feature>
<keyword evidence="2 9" id="KW-0812">Transmembrane</keyword>
<feature type="compositionally biased region" description="Polar residues" evidence="8">
    <location>
        <begin position="514"/>
        <end position="528"/>
    </location>
</feature>
<feature type="region of interest" description="Disordered" evidence="8">
    <location>
        <begin position="1"/>
        <end position="62"/>
    </location>
</feature>
<feature type="transmembrane region" description="Helical" evidence="9">
    <location>
        <begin position="292"/>
        <end position="312"/>
    </location>
</feature>
<gene>
    <name evidence="11" type="ORF">BDV98DRAFT_568768</name>
</gene>
<feature type="transmembrane region" description="Helical" evidence="9">
    <location>
        <begin position="228"/>
        <end position="248"/>
    </location>
</feature>
<evidence type="ECO:0000256" key="2">
    <source>
        <dbReference type="ARBA" id="ARBA00022692"/>
    </source>
</evidence>
<keyword evidence="5 9" id="KW-1133">Transmembrane helix</keyword>
<evidence type="ECO:0000313" key="11">
    <source>
        <dbReference type="EMBL" id="TFL00817.1"/>
    </source>
</evidence>
<dbReference type="PANTHER" id="PTHR14969">
    <property type="entry name" value="SPHINGOSINE-1-PHOSPHATE PHOSPHOHYDROLASE"/>
    <property type="match status" value="1"/>
</dbReference>
<dbReference type="InterPro" id="IPR000326">
    <property type="entry name" value="PAP2/HPO"/>
</dbReference>
<sequence>MTSSKAHFSLSVPSSPSSSRSTSPVPQAHENDSDDDDNATTPQRNDLYKGSPLSRELDDSLSPGDASDVYDANLPAWRAWIRRKVLHRVEKETPIVAKLQEAIRTPFFDAYFVYTSSLGTHTFFMTVLPAMFFFGLGDLGRGLLLNLASGVYLSSFVKDLICSPRPFAPPVTRLTIGSHHLEYGFPSTHSTNSVSLALFFFSLAHRLASVPTILPTGELGAPLLGPNGFYAIATLLSVYMVSIVFGRLYTAMHSFTDCVAGCVMGASIWFFFDDWMGMGVQSAVERWIQETGWAVPAIIIPLGLFLVHKHPVPVDDCPCFEDAIAFNSCLMGALSAHWTLLHIHFLSIPSLSSFSLPNLLSSFLSLPHTKLTYSIMPSSTSLSPALVPLFFTGLALLKMVFGVLCIFAWRIIAKLLAHHLLPPLFRFLSSEGFDLPHRRFYTPATDYNTVPTESMGGLRAVPSLLDLPGTVDAEYDGDGIGGVVGEGQKRKVRAPGVVGSRGSDLKLRNGNGNGSITASNGNGTTNEKMTFGDDERRTSRRKHYDADVLTKVFVYSGIGILATEALPAFFDAVGWGVGVW</sequence>
<evidence type="ECO:0000256" key="7">
    <source>
        <dbReference type="ARBA" id="ARBA00038324"/>
    </source>
</evidence>
<comment type="subcellular location">
    <subcellularLocation>
        <location evidence="1">Endoplasmic reticulum membrane</location>
        <topology evidence="1">Multi-pass membrane protein</topology>
    </subcellularLocation>
</comment>
<feature type="transmembrane region" description="Helical" evidence="9">
    <location>
        <begin position="111"/>
        <end position="136"/>
    </location>
</feature>
<evidence type="ECO:0000256" key="1">
    <source>
        <dbReference type="ARBA" id="ARBA00004477"/>
    </source>
</evidence>
<dbReference type="EMBL" id="ML178827">
    <property type="protein sequence ID" value="TFL00817.1"/>
    <property type="molecule type" value="Genomic_DNA"/>
</dbReference>
<evidence type="ECO:0000256" key="6">
    <source>
        <dbReference type="ARBA" id="ARBA00023136"/>
    </source>
</evidence>
<dbReference type="STRING" id="1884261.A0A5C3QH63"/>
<evidence type="ECO:0000313" key="12">
    <source>
        <dbReference type="Proteomes" id="UP000305067"/>
    </source>
</evidence>
<keyword evidence="12" id="KW-1185">Reference proteome</keyword>
<dbReference type="OrthoDB" id="301434at2759"/>
<dbReference type="Gene3D" id="1.20.144.10">
    <property type="entry name" value="Phosphatidic acid phosphatase type 2/haloperoxidase"/>
    <property type="match status" value="1"/>
</dbReference>
<protein>
    <submittedName>
        <fullName evidence="11">PAP2 superfamily-domain-containing protein</fullName>
    </submittedName>
</protein>
<keyword evidence="3" id="KW-0378">Hydrolase</keyword>
<dbReference type="AlphaFoldDB" id="A0A5C3QH63"/>
<keyword evidence="6 9" id="KW-0472">Membrane</keyword>
<dbReference type="GO" id="GO:0042392">
    <property type="term" value="F:sphingosine-1-phosphate phosphatase activity"/>
    <property type="evidence" value="ECO:0007669"/>
    <property type="project" value="TreeGrafter"/>
</dbReference>
<dbReference type="Pfam" id="PF01569">
    <property type="entry name" value="PAP2"/>
    <property type="match status" value="1"/>
</dbReference>
<accession>A0A5C3QH63</accession>